<organism evidence="2 3">
    <name type="scientific">Durusdinium trenchii</name>
    <dbReference type="NCBI Taxonomy" id="1381693"/>
    <lineage>
        <taxon>Eukaryota</taxon>
        <taxon>Sar</taxon>
        <taxon>Alveolata</taxon>
        <taxon>Dinophyceae</taxon>
        <taxon>Suessiales</taxon>
        <taxon>Symbiodiniaceae</taxon>
        <taxon>Durusdinium</taxon>
    </lineage>
</organism>
<dbReference type="Gene3D" id="3.30.70.330">
    <property type="match status" value="1"/>
</dbReference>
<gene>
    <name evidence="2" type="ORF">CCMP2556_LOCUS4269</name>
</gene>
<dbReference type="InterPro" id="IPR012677">
    <property type="entry name" value="Nucleotide-bd_a/b_plait_sf"/>
</dbReference>
<accession>A0ABP0I203</accession>
<dbReference type="EMBL" id="CAXAMN010001736">
    <property type="protein sequence ID" value="CAK8995991.1"/>
    <property type="molecule type" value="Genomic_DNA"/>
</dbReference>
<sequence length="438" mass="48395">MKDSYVLQTFARIGSIPMRICRDELRTAGDGTLESQLCVAVLQLPGVRERYPNLERPVASIRFSDCLRYAFVEAATELIASSMVAAKQLTLENGLDIGTGWPASLLDAEKRAPPPLAADGSISKPGEEVTKPELPSVWEDDFLERMDCEIFMGGVSGLQVEDLWQKLTAVLTALPSYAAHFGDVSIPIVNIRKNAGGLFAFARLADPRLASTAVALGEMWVNGKKVVFKRPTNCMISHTSAPPLDLTPSLLPPPPPPAVDPEVPKEVEIPPTPPTAPIAHTLWVGNLPSRRVLLSSLEDEEANEKVNRQELLRRRLDHRLNELAMSMPGYDFEDGPPLCDHRLSVHHSGHFAFLEIIASQERVEQLLEAFDGKDFMGQPLEVNWSRKQQANPWRIRNRVIPIRVPKGLLQLLPDLSSNGNRADELPKGSRSEVEADDI</sequence>
<evidence type="ECO:0000256" key="1">
    <source>
        <dbReference type="SAM" id="MobiDB-lite"/>
    </source>
</evidence>
<feature type="compositionally biased region" description="Basic and acidic residues" evidence="1">
    <location>
        <begin position="421"/>
        <end position="438"/>
    </location>
</feature>
<keyword evidence="3" id="KW-1185">Reference proteome</keyword>
<evidence type="ECO:0000313" key="3">
    <source>
        <dbReference type="Proteomes" id="UP001642484"/>
    </source>
</evidence>
<name>A0ABP0I203_9DINO</name>
<evidence type="ECO:0008006" key="4">
    <source>
        <dbReference type="Google" id="ProtNLM"/>
    </source>
</evidence>
<comment type="caution">
    <text evidence="2">The sequence shown here is derived from an EMBL/GenBank/DDBJ whole genome shotgun (WGS) entry which is preliminary data.</text>
</comment>
<proteinExistence type="predicted"/>
<reference evidence="2 3" key="1">
    <citation type="submission" date="2024-02" db="EMBL/GenBank/DDBJ databases">
        <authorList>
            <person name="Chen Y."/>
            <person name="Shah S."/>
            <person name="Dougan E. K."/>
            <person name="Thang M."/>
            <person name="Chan C."/>
        </authorList>
    </citation>
    <scope>NUCLEOTIDE SEQUENCE [LARGE SCALE GENOMIC DNA]</scope>
</reference>
<dbReference type="Proteomes" id="UP001642484">
    <property type="component" value="Unassembled WGS sequence"/>
</dbReference>
<feature type="region of interest" description="Disordered" evidence="1">
    <location>
        <begin position="419"/>
        <end position="438"/>
    </location>
</feature>
<evidence type="ECO:0000313" key="2">
    <source>
        <dbReference type="EMBL" id="CAK8995991.1"/>
    </source>
</evidence>
<protein>
    <recommendedName>
        <fullName evidence="4">RRM domain-containing protein</fullName>
    </recommendedName>
</protein>